<feature type="transmembrane region" description="Helical" evidence="6">
    <location>
        <begin position="173"/>
        <end position="192"/>
    </location>
</feature>
<keyword evidence="9" id="KW-1185">Reference proteome</keyword>
<dbReference type="Proteomes" id="UP000215145">
    <property type="component" value="Unassembled WGS sequence"/>
</dbReference>
<evidence type="ECO:0000256" key="2">
    <source>
        <dbReference type="ARBA" id="ARBA00022448"/>
    </source>
</evidence>
<keyword evidence="5 6" id="KW-0472">Membrane</keyword>
<dbReference type="Pfam" id="PF07690">
    <property type="entry name" value="MFS_1"/>
    <property type="match status" value="1"/>
</dbReference>
<sequence>MSTSQSARIGAARTGTVYAILIAISVVHMLNDSMQSVIPALYPIFQDTLSISYTQIGWLTFALQMTSSVMQPVVGLISDRKPSPWLLPVGMVLSMIGIAGLAYAPNFWLLIFFIMFVGLGSAVFHPEGSRVVYFAAGGRRGYAQSIYQVGGNFGQSLAPLMTMFIFIPLGQDGAIWGTLLAVVGLLVLLKVVPWYSKQLQEHGKPVKKAPVPRGELSLDARRQKNVVALAITLLITLVFARSWYGAAIGTFYQFYLIHDYGLTSKEAQVPVYLFMFFGVVGTFFGGIISDKIGTKRMMLLSLLGAAPFALLMPHLPLIWMYPVAALLGLILQSGFSVSVVYAQELMPGRVGMASGLITGFAFGMGALGAVVLGRLGDLYGLQSMMLWTSVLPFAGLLALFLPGGRQPKAV</sequence>
<keyword evidence="2" id="KW-0813">Transport</keyword>
<dbReference type="PANTHER" id="PTHR43129">
    <property type="entry name" value="FOSMIDOMYCIN RESISTANCE PROTEIN"/>
    <property type="match status" value="1"/>
</dbReference>
<organism evidence="8 9">
    <name type="scientific">Paenibacillus herberti</name>
    <dbReference type="NCBI Taxonomy" id="1619309"/>
    <lineage>
        <taxon>Bacteria</taxon>
        <taxon>Bacillati</taxon>
        <taxon>Bacillota</taxon>
        <taxon>Bacilli</taxon>
        <taxon>Bacillales</taxon>
        <taxon>Paenibacillaceae</taxon>
        <taxon>Paenibacillus</taxon>
    </lineage>
</organism>
<feature type="transmembrane region" description="Helical" evidence="6">
    <location>
        <begin position="107"/>
        <end position="125"/>
    </location>
</feature>
<feature type="transmembrane region" description="Helical" evidence="6">
    <location>
        <begin position="353"/>
        <end position="372"/>
    </location>
</feature>
<evidence type="ECO:0000256" key="5">
    <source>
        <dbReference type="ARBA" id="ARBA00023136"/>
    </source>
</evidence>
<dbReference type="CDD" id="cd17478">
    <property type="entry name" value="MFS_FsR"/>
    <property type="match status" value="1"/>
</dbReference>
<dbReference type="PANTHER" id="PTHR43129:SF1">
    <property type="entry name" value="FOSMIDOMYCIN RESISTANCE PROTEIN"/>
    <property type="match status" value="1"/>
</dbReference>
<evidence type="ECO:0000256" key="1">
    <source>
        <dbReference type="ARBA" id="ARBA00004651"/>
    </source>
</evidence>
<feature type="transmembrane region" description="Helical" evidence="6">
    <location>
        <begin position="384"/>
        <end position="401"/>
    </location>
</feature>
<dbReference type="SUPFAM" id="SSF103473">
    <property type="entry name" value="MFS general substrate transporter"/>
    <property type="match status" value="1"/>
</dbReference>
<protein>
    <submittedName>
        <fullName evidence="8">MFS transporter</fullName>
    </submittedName>
</protein>
<keyword evidence="3 6" id="KW-0812">Transmembrane</keyword>
<evidence type="ECO:0000256" key="6">
    <source>
        <dbReference type="SAM" id="Phobius"/>
    </source>
</evidence>
<dbReference type="OrthoDB" id="9770492at2"/>
<dbReference type="RefSeq" id="WP_089526317.1">
    <property type="nucleotide sequence ID" value="NZ_NMUQ01000003.1"/>
</dbReference>
<dbReference type="EMBL" id="NMUQ01000003">
    <property type="protein sequence ID" value="OXM13613.1"/>
    <property type="molecule type" value="Genomic_DNA"/>
</dbReference>
<proteinExistence type="predicted"/>
<feature type="transmembrane region" description="Helical" evidence="6">
    <location>
        <begin position="84"/>
        <end position="101"/>
    </location>
</feature>
<feature type="transmembrane region" description="Helical" evidence="6">
    <location>
        <begin position="12"/>
        <end position="30"/>
    </location>
</feature>
<accession>A0A229NUM5</accession>
<reference evidence="8 9" key="1">
    <citation type="submission" date="2017-07" db="EMBL/GenBank/DDBJ databases">
        <title>Paenibacillus herberti R33 genome sequencing and assembly.</title>
        <authorList>
            <person name="Su W."/>
        </authorList>
    </citation>
    <scope>NUCLEOTIDE SEQUENCE [LARGE SCALE GENOMIC DNA]</scope>
    <source>
        <strain evidence="8 9">R33</strain>
    </source>
</reference>
<comment type="caution">
    <text evidence="8">The sequence shown here is derived from an EMBL/GenBank/DDBJ whole genome shotgun (WGS) entry which is preliminary data.</text>
</comment>
<feature type="transmembrane region" description="Helical" evidence="6">
    <location>
        <begin position="56"/>
        <end position="77"/>
    </location>
</feature>
<feature type="transmembrane region" description="Helical" evidence="6">
    <location>
        <begin position="269"/>
        <end position="288"/>
    </location>
</feature>
<evidence type="ECO:0000313" key="8">
    <source>
        <dbReference type="EMBL" id="OXM13613.1"/>
    </source>
</evidence>
<evidence type="ECO:0000256" key="3">
    <source>
        <dbReference type="ARBA" id="ARBA00022692"/>
    </source>
</evidence>
<feature type="transmembrane region" description="Helical" evidence="6">
    <location>
        <begin position="226"/>
        <end position="249"/>
    </location>
</feature>
<dbReference type="InterPro" id="IPR020846">
    <property type="entry name" value="MFS_dom"/>
</dbReference>
<dbReference type="Gene3D" id="1.20.1250.20">
    <property type="entry name" value="MFS general substrate transporter like domains"/>
    <property type="match status" value="1"/>
</dbReference>
<comment type="subcellular location">
    <subcellularLocation>
        <location evidence="1">Cell membrane</location>
        <topology evidence="1">Multi-pass membrane protein</topology>
    </subcellularLocation>
</comment>
<feature type="transmembrane region" description="Helical" evidence="6">
    <location>
        <begin position="297"/>
        <end position="315"/>
    </location>
</feature>
<evidence type="ECO:0000313" key="9">
    <source>
        <dbReference type="Proteomes" id="UP000215145"/>
    </source>
</evidence>
<dbReference type="InterPro" id="IPR011701">
    <property type="entry name" value="MFS"/>
</dbReference>
<name>A0A229NUM5_9BACL</name>
<feature type="transmembrane region" description="Helical" evidence="6">
    <location>
        <begin position="321"/>
        <end position="341"/>
    </location>
</feature>
<gene>
    <name evidence="8" type="ORF">CGZ75_21555</name>
</gene>
<feature type="domain" description="Major facilitator superfamily (MFS) profile" evidence="7">
    <location>
        <begin position="20"/>
        <end position="406"/>
    </location>
</feature>
<evidence type="ECO:0000259" key="7">
    <source>
        <dbReference type="PROSITE" id="PS50850"/>
    </source>
</evidence>
<keyword evidence="4 6" id="KW-1133">Transmembrane helix</keyword>
<evidence type="ECO:0000256" key="4">
    <source>
        <dbReference type="ARBA" id="ARBA00022989"/>
    </source>
</evidence>
<dbReference type="AlphaFoldDB" id="A0A229NUM5"/>
<dbReference type="PROSITE" id="PS50850">
    <property type="entry name" value="MFS"/>
    <property type="match status" value="1"/>
</dbReference>
<dbReference type="InterPro" id="IPR036259">
    <property type="entry name" value="MFS_trans_sf"/>
</dbReference>
<feature type="transmembrane region" description="Helical" evidence="6">
    <location>
        <begin position="146"/>
        <end position="167"/>
    </location>
</feature>
<dbReference type="GO" id="GO:0005886">
    <property type="term" value="C:plasma membrane"/>
    <property type="evidence" value="ECO:0007669"/>
    <property type="project" value="UniProtKB-SubCell"/>
</dbReference>
<dbReference type="GO" id="GO:0022857">
    <property type="term" value="F:transmembrane transporter activity"/>
    <property type="evidence" value="ECO:0007669"/>
    <property type="project" value="InterPro"/>
</dbReference>